<comment type="caution">
    <text evidence="10">Lacks conserved residue(s) required for the propagation of feature annotation.</text>
</comment>
<evidence type="ECO:0000256" key="9">
    <source>
        <dbReference type="ARBA" id="ARBA00048679"/>
    </source>
</evidence>
<feature type="region of interest" description="Disordered" evidence="11">
    <location>
        <begin position="570"/>
        <end position="631"/>
    </location>
</feature>
<evidence type="ECO:0000256" key="7">
    <source>
        <dbReference type="ARBA" id="ARBA00023170"/>
    </source>
</evidence>
<reference evidence="13" key="2">
    <citation type="submission" date="2021-12" db="EMBL/GenBank/DDBJ databases">
        <title>Resequencing data analysis of finger millet.</title>
        <authorList>
            <person name="Hatakeyama M."/>
            <person name="Aluri S."/>
            <person name="Balachadran M.T."/>
            <person name="Sivarajan S.R."/>
            <person name="Poveda L."/>
            <person name="Shimizu-Inatsugi R."/>
            <person name="Schlapbach R."/>
            <person name="Sreeman S.M."/>
            <person name="Shimizu K.K."/>
        </authorList>
    </citation>
    <scope>NUCLEOTIDE SEQUENCE</scope>
</reference>
<gene>
    <name evidence="13" type="primary">gb07607</name>
    <name evidence="13" type="ORF">PR202_gb07607</name>
</gene>
<comment type="catalytic activity">
    <reaction evidence="9">
        <text>L-seryl-[protein] + ATP = O-phospho-L-seryl-[protein] + ADP + H(+)</text>
        <dbReference type="Rhea" id="RHEA:17989"/>
        <dbReference type="Rhea" id="RHEA-COMP:9863"/>
        <dbReference type="Rhea" id="RHEA-COMP:11604"/>
        <dbReference type="ChEBI" id="CHEBI:15378"/>
        <dbReference type="ChEBI" id="CHEBI:29999"/>
        <dbReference type="ChEBI" id="CHEBI:30616"/>
        <dbReference type="ChEBI" id="CHEBI:83421"/>
        <dbReference type="ChEBI" id="CHEBI:456216"/>
        <dbReference type="EC" id="2.7.11.1"/>
    </reaction>
</comment>
<evidence type="ECO:0000256" key="11">
    <source>
        <dbReference type="SAM" id="MobiDB-lite"/>
    </source>
</evidence>
<sequence>MLSFSANDSAWQANSNLILVSQKGDFAAGFVPTSPGKYSFAVWVVASNSSSNPDNAVIWYAHDRGGNNHSVLEGDGASRLGFDSAGVLSWTNPSGNTSIWSPIGNNSAGALQLNDTGSLVLGAWQSFLEPTDTLMPGQDIPSSAGSNATGTTTLRSRNGRYALTGAQSLQLQQQNGGGLIYSNISAAIVRLTGDGTLTLSGGTPPQLIASDMGAKRLRRLKLDDDGNLRLYSLVLKPRREWRVVWQQVQELCTIRGTCTEGRICVPVGADGVSCVCPPGYRNETAGDATSRCVPKKSISGKGDDKFVRMDFISFSGNAPTSASDPGALMRKLSPQNLHDCQNACQRSTSCVAFGYKFGGDRTCLHFWGPHGRVVVAGHGDVDLPPRGRLRLRPEPVHGDDGHDPDRVPGDPGAPHPAQAAQDDGPERGHHHDAVRGGAPGGRALLLGVPAQVLAVPGDGTHARPRVPPRRRAAPVLLRRAQGRNQGLLRRRREGRVRDRLPRGADRPPRRGRQAAARGGGRRGGVLGGGHNHCEDASSESGEDVGVLRRPGPEDARLRVRAQRLARQVPLRRHAQHLRCSSQSQSNTTAGPAHALPHRAGRRPRHRVPPRGVPRVGAPLRHQAREHPPGGRLLPESLRLRAVQAHLQARQGHHVSDPGHARVHGARVGHPPGAHHRKGRRLQLRDGAARDRLRQAQLRVPPGIGGIRGLVLPQVGLREGLRRAPHRRHPRPAHRRVV</sequence>
<dbReference type="CDD" id="cd00053">
    <property type="entry name" value="EGF"/>
    <property type="match status" value="1"/>
</dbReference>
<dbReference type="GO" id="GO:0016020">
    <property type="term" value="C:membrane"/>
    <property type="evidence" value="ECO:0007669"/>
    <property type="project" value="UniProtKB-SubCell"/>
</dbReference>
<feature type="compositionally biased region" description="Basic residues" evidence="11">
    <location>
        <begin position="462"/>
        <end position="472"/>
    </location>
</feature>
<feature type="compositionally biased region" description="Low complexity" evidence="11">
    <location>
        <begin position="473"/>
        <end position="487"/>
    </location>
</feature>
<feature type="compositionally biased region" description="Basic and acidic residues" evidence="11">
    <location>
        <begin position="380"/>
        <end position="408"/>
    </location>
</feature>
<feature type="region of interest" description="Disordered" evidence="11">
    <location>
        <begin position="651"/>
        <end position="677"/>
    </location>
</feature>
<name>A0AAV5EBU5_ELECO</name>
<keyword evidence="14" id="KW-1185">Reference proteome</keyword>
<evidence type="ECO:0000256" key="3">
    <source>
        <dbReference type="ARBA" id="ARBA00022692"/>
    </source>
</evidence>
<evidence type="ECO:0000256" key="5">
    <source>
        <dbReference type="ARBA" id="ARBA00022989"/>
    </source>
</evidence>
<evidence type="ECO:0000256" key="1">
    <source>
        <dbReference type="ARBA" id="ARBA00004479"/>
    </source>
</evidence>
<accession>A0AAV5EBU5</accession>
<organism evidence="13 14">
    <name type="scientific">Eleusine coracana subsp. coracana</name>
    <dbReference type="NCBI Taxonomy" id="191504"/>
    <lineage>
        <taxon>Eukaryota</taxon>
        <taxon>Viridiplantae</taxon>
        <taxon>Streptophyta</taxon>
        <taxon>Embryophyta</taxon>
        <taxon>Tracheophyta</taxon>
        <taxon>Spermatophyta</taxon>
        <taxon>Magnoliopsida</taxon>
        <taxon>Liliopsida</taxon>
        <taxon>Poales</taxon>
        <taxon>Poaceae</taxon>
        <taxon>PACMAD clade</taxon>
        <taxon>Chloridoideae</taxon>
        <taxon>Cynodonteae</taxon>
        <taxon>Eleusininae</taxon>
        <taxon>Eleusine</taxon>
    </lineage>
</organism>
<evidence type="ECO:0000256" key="4">
    <source>
        <dbReference type="ARBA" id="ARBA00022729"/>
    </source>
</evidence>
<dbReference type="GO" id="GO:0004674">
    <property type="term" value="F:protein serine/threonine kinase activity"/>
    <property type="evidence" value="ECO:0007669"/>
    <property type="project" value="UniProtKB-EC"/>
</dbReference>
<proteinExistence type="predicted"/>
<dbReference type="PROSITE" id="PS50026">
    <property type="entry name" value="EGF_3"/>
    <property type="match status" value="1"/>
</dbReference>
<evidence type="ECO:0000259" key="12">
    <source>
        <dbReference type="PROSITE" id="PS50026"/>
    </source>
</evidence>
<feature type="compositionally biased region" description="Basic and acidic residues" evidence="11">
    <location>
        <begin position="495"/>
        <end position="508"/>
    </location>
</feature>
<evidence type="ECO:0000256" key="2">
    <source>
        <dbReference type="ARBA" id="ARBA00012513"/>
    </source>
</evidence>
<feature type="region of interest" description="Disordered" evidence="11">
    <location>
        <begin position="455"/>
        <end position="555"/>
    </location>
</feature>
<dbReference type="InterPro" id="IPR036426">
    <property type="entry name" value="Bulb-type_lectin_dom_sf"/>
</dbReference>
<dbReference type="InterPro" id="IPR000742">
    <property type="entry name" value="EGF"/>
</dbReference>
<feature type="compositionally biased region" description="Polar residues" evidence="11">
    <location>
        <begin position="578"/>
        <end position="589"/>
    </location>
</feature>
<evidence type="ECO:0000313" key="14">
    <source>
        <dbReference type="Proteomes" id="UP001054889"/>
    </source>
</evidence>
<keyword evidence="5" id="KW-1133">Transmembrane helix</keyword>
<keyword evidence="3" id="KW-0812">Transmembrane</keyword>
<dbReference type="EMBL" id="BQKI01000074">
    <property type="protein sequence ID" value="GJN20252.1"/>
    <property type="molecule type" value="Genomic_DNA"/>
</dbReference>
<keyword evidence="7" id="KW-0675">Receptor</keyword>
<keyword evidence="4" id="KW-0732">Signal</keyword>
<keyword evidence="6" id="KW-0472">Membrane</keyword>
<evidence type="ECO:0000313" key="13">
    <source>
        <dbReference type="EMBL" id="GJN20252.1"/>
    </source>
</evidence>
<dbReference type="Proteomes" id="UP001054889">
    <property type="component" value="Unassembled WGS sequence"/>
</dbReference>
<reference evidence="13" key="1">
    <citation type="journal article" date="2018" name="DNA Res.">
        <title>Multiple hybrid de novo genome assembly of finger millet, an orphan allotetraploid crop.</title>
        <authorList>
            <person name="Hatakeyama M."/>
            <person name="Aluri S."/>
            <person name="Balachadran M.T."/>
            <person name="Sivarajan S.R."/>
            <person name="Patrignani A."/>
            <person name="Gruter S."/>
            <person name="Poveda L."/>
            <person name="Shimizu-Inatsugi R."/>
            <person name="Baeten J."/>
            <person name="Francoijs K.J."/>
            <person name="Nataraja K.N."/>
            <person name="Reddy Y.A.N."/>
            <person name="Phadnis S."/>
            <person name="Ravikumar R.L."/>
            <person name="Schlapbach R."/>
            <person name="Sreeman S.M."/>
            <person name="Shimizu K.K."/>
        </authorList>
    </citation>
    <scope>NUCLEOTIDE SEQUENCE</scope>
</reference>
<comment type="subcellular location">
    <subcellularLocation>
        <location evidence="1">Membrane</location>
        <topology evidence="1">Single-pass type I membrane protein</topology>
    </subcellularLocation>
</comment>
<comment type="catalytic activity">
    <reaction evidence="8">
        <text>L-threonyl-[protein] + ATP = O-phospho-L-threonyl-[protein] + ADP + H(+)</text>
        <dbReference type="Rhea" id="RHEA:46608"/>
        <dbReference type="Rhea" id="RHEA-COMP:11060"/>
        <dbReference type="Rhea" id="RHEA-COMP:11605"/>
        <dbReference type="ChEBI" id="CHEBI:15378"/>
        <dbReference type="ChEBI" id="CHEBI:30013"/>
        <dbReference type="ChEBI" id="CHEBI:30616"/>
        <dbReference type="ChEBI" id="CHEBI:61977"/>
        <dbReference type="ChEBI" id="CHEBI:456216"/>
        <dbReference type="EC" id="2.7.11.1"/>
    </reaction>
</comment>
<evidence type="ECO:0000256" key="10">
    <source>
        <dbReference type="PROSITE-ProRule" id="PRU00076"/>
    </source>
</evidence>
<dbReference type="SUPFAM" id="SSF51110">
    <property type="entry name" value="alpha-D-mannose-specific plant lectins"/>
    <property type="match status" value="1"/>
</dbReference>
<dbReference type="AlphaFoldDB" id="A0AAV5EBU5"/>
<dbReference type="PANTHER" id="PTHR47974:SF6">
    <property type="entry name" value="NON-SPECIFIC SERINE_THREONINE PROTEIN KINASE"/>
    <property type="match status" value="1"/>
</dbReference>
<dbReference type="Gene3D" id="2.90.10.10">
    <property type="entry name" value="Bulb-type lectin domain"/>
    <property type="match status" value="2"/>
</dbReference>
<comment type="caution">
    <text evidence="13">The sequence shown here is derived from an EMBL/GenBank/DDBJ whole genome shotgun (WGS) entry which is preliminary data.</text>
</comment>
<protein>
    <recommendedName>
        <fullName evidence="2">non-specific serine/threonine protein kinase</fullName>
        <ecNumber evidence="2">2.7.11.1</ecNumber>
    </recommendedName>
</protein>
<feature type="compositionally biased region" description="Basic and acidic residues" evidence="11">
    <location>
        <begin position="424"/>
        <end position="434"/>
    </location>
</feature>
<dbReference type="EC" id="2.7.11.1" evidence="2"/>
<feature type="region of interest" description="Disordered" evidence="11">
    <location>
        <begin position="380"/>
        <end position="442"/>
    </location>
</feature>
<feature type="compositionally biased region" description="Basic residues" evidence="11">
    <location>
        <begin position="660"/>
        <end position="677"/>
    </location>
</feature>
<feature type="domain" description="EGF-like" evidence="12">
    <location>
        <begin position="248"/>
        <end position="286"/>
    </location>
</feature>
<evidence type="ECO:0000256" key="8">
    <source>
        <dbReference type="ARBA" id="ARBA00047899"/>
    </source>
</evidence>
<feature type="compositionally biased region" description="Gly residues" evidence="11">
    <location>
        <begin position="517"/>
        <end position="530"/>
    </location>
</feature>
<dbReference type="PANTHER" id="PTHR47974">
    <property type="entry name" value="OS07G0415500 PROTEIN"/>
    <property type="match status" value="1"/>
</dbReference>
<keyword evidence="10" id="KW-0245">EGF-like domain</keyword>
<feature type="compositionally biased region" description="Basic residues" evidence="11">
    <location>
        <begin position="595"/>
        <end position="608"/>
    </location>
</feature>
<evidence type="ECO:0000256" key="6">
    <source>
        <dbReference type="ARBA" id="ARBA00023136"/>
    </source>
</evidence>